<proteinExistence type="inferred from homology"/>
<dbReference type="PANTHER" id="PTHR23416:SF23">
    <property type="entry name" value="ACETYLTRANSFERASE C18B11.09C-RELATED"/>
    <property type="match status" value="1"/>
</dbReference>
<dbReference type="Proteomes" id="UP000004521">
    <property type="component" value="Chromosome I"/>
</dbReference>
<accession>A0AAV3EXS7</accession>
<dbReference type="PANTHER" id="PTHR23416">
    <property type="entry name" value="SIALIC ACID SYNTHASE-RELATED"/>
    <property type="match status" value="1"/>
</dbReference>
<dbReference type="InterPro" id="IPR011004">
    <property type="entry name" value="Trimer_LpxA-like_sf"/>
</dbReference>
<evidence type="ECO:0000313" key="3">
    <source>
        <dbReference type="EMBL" id="EHN71514.1"/>
    </source>
</evidence>
<evidence type="ECO:0008006" key="5">
    <source>
        <dbReference type="Google" id="ProtNLM"/>
    </source>
</evidence>
<dbReference type="Pfam" id="PF00132">
    <property type="entry name" value="Hexapep"/>
    <property type="match status" value="1"/>
</dbReference>
<dbReference type="EMBL" id="AHIH01000001">
    <property type="protein sequence ID" value="EHN71514.1"/>
    <property type="molecule type" value="Genomic_DNA"/>
</dbReference>
<evidence type="ECO:0000256" key="1">
    <source>
        <dbReference type="ARBA" id="ARBA00007274"/>
    </source>
</evidence>
<comment type="similarity">
    <text evidence="1">Belongs to the transferase hexapeptide repeat family.</text>
</comment>
<dbReference type="InterPro" id="IPR001451">
    <property type="entry name" value="Hexapep"/>
</dbReference>
<protein>
    <recommendedName>
        <fullName evidence="5">Antibiotic acetyltransferase</fullName>
    </recommendedName>
</protein>
<dbReference type="SUPFAM" id="SSF51161">
    <property type="entry name" value="Trimeric LpxA-like enzymes"/>
    <property type="match status" value="1"/>
</dbReference>
<dbReference type="GO" id="GO:0008374">
    <property type="term" value="F:O-acyltransferase activity"/>
    <property type="evidence" value="ECO:0007669"/>
    <property type="project" value="TreeGrafter"/>
</dbReference>
<dbReference type="Gene3D" id="2.160.10.10">
    <property type="entry name" value="Hexapeptide repeat proteins"/>
    <property type="match status" value="1"/>
</dbReference>
<reference evidence="3 4" key="1">
    <citation type="journal article" date="2012" name="J. Bacteriol.">
        <title>Draft Genome Sequence of Vibrio fischeri SR5, a Strain Isolated from the Light Organ of the Mediterranean Squid Sepiola robusta.</title>
        <authorList>
            <person name="Gyllborg M.C."/>
            <person name="Sahl J.W."/>
            <person name="Cronin D.C.III."/>
            <person name="Rasko D.A."/>
            <person name="Mandel M.J."/>
        </authorList>
    </citation>
    <scope>NUCLEOTIDE SEQUENCE [LARGE SCALE GENOMIC DNA]</scope>
    <source>
        <strain evidence="3 4">SR5</strain>
    </source>
</reference>
<evidence type="ECO:0000313" key="4">
    <source>
        <dbReference type="Proteomes" id="UP000004521"/>
    </source>
</evidence>
<sequence>MLVILNKDRDISKLAQVRPIIIGNDVWIGANVILLPGITIGDGVIIAAGAVVSRGASAKVIKYRFEPDIIKKLLESKWWDWSDDRIKKVIPFMDDPFQFIELLDRK</sequence>
<name>A0AAV3EXS7_ALIFS</name>
<evidence type="ECO:0000256" key="2">
    <source>
        <dbReference type="ARBA" id="ARBA00022679"/>
    </source>
</evidence>
<organism evidence="3 4">
    <name type="scientific">Aliivibrio fischeri SR5</name>
    <dbReference type="NCBI Taxonomy" id="1088719"/>
    <lineage>
        <taxon>Bacteria</taxon>
        <taxon>Pseudomonadati</taxon>
        <taxon>Pseudomonadota</taxon>
        <taxon>Gammaproteobacteria</taxon>
        <taxon>Vibrionales</taxon>
        <taxon>Vibrionaceae</taxon>
        <taxon>Aliivibrio</taxon>
    </lineage>
</organism>
<dbReference type="GO" id="GO:0005829">
    <property type="term" value="C:cytosol"/>
    <property type="evidence" value="ECO:0007669"/>
    <property type="project" value="TreeGrafter"/>
</dbReference>
<gene>
    <name evidence="3" type="ORF">VFSR5_0138</name>
</gene>
<dbReference type="AlphaFoldDB" id="A0AAV3EXS7"/>
<keyword evidence="2" id="KW-0808">Transferase</keyword>
<dbReference type="InterPro" id="IPR051159">
    <property type="entry name" value="Hexapeptide_acetyltransf"/>
</dbReference>
<comment type="caution">
    <text evidence="3">The sequence shown here is derived from an EMBL/GenBank/DDBJ whole genome shotgun (WGS) entry which is preliminary data.</text>
</comment>
<dbReference type="RefSeq" id="WP_005417072.1">
    <property type="nucleotide sequence ID" value="NZ_CM001400.1"/>
</dbReference>